<evidence type="ECO:0000313" key="2">
    <source>
        <dbReference type="Proteomes" id="UP000762676"/>
    </source>
</evidence>
<evidence type="ECO:0000313" key="1">
    <source>
        <dbReference type="EMBL" id="GFS06460.1"/>
    </source>
</evidence>
<reference evidence="1 2" key="1">
    <citation type="journal article" date="2021" name="Elife">
        <title>Chloroplast acquisition without the gene transfer in kleptoplastic sea slugs, Plakobranchus ocellatus.</title>
        <authorList>
            <person name="Maeda T."/>
            <person name="Takahashi S."/>
            <person name="Yoshida T."/>
            <person name="Shimamura S."/>
            <person name="Takaki Y."/>
            <person name="Nagai Y."/>
            <person name="Toyoda A."/>
            <person name="Suzuki Y."/>
            <person name="Arimoto A."/>
            <person name="Ishii H."/>
            <person name="Satoh N."/>
            <person name="Nishiyama T."/>
            <person name="Hasebe M."/>
            <person name="Maruyama T."/>
            <person name="Minagawa J."/>
            <person name="Obokata J."/>
            <person name="Shigenobu S."/>
        </authorList>
    </citation>
    <scope>NUCLEOTIDE SEQUENCE [LARGE SCALE GENOMIC DNA]</scope>
</reference>
<dbReference type="AlphaFoldDB" id="A0AAV4I949"/>
<sequence length="104" mass="11488">MAAFAPRVIAQKTKVVVVALAILAVAFVLQVRLQTAIQFLTNHSGFAFSGHQAYAFLTFSTEHDQKEQNGLSLSQKSYYIETMHFGSVQEDEAHRGGNQGWLMG</sequence>
<accession>A0AAV4I949</accession>
<name>A0AAV4I949_9GAST</name>
<dbReference type="EMBL" id="BMAT01006110">
    <property type="protein sequence ID" value="GFS06460.1"/>
    <property type="molecule type" value="Genomic_DNA"/>
</dbReference>
<protein>
    <submittedName>
        <fullName evidence="1">Uncharacterized protein</fullName>
    </submittedName>
</protein>
<organism evidence="1 2">
    <name type="scientific">Elysia marginata</name>
    <dbReference type="NCBI Taxonomy" id="1093978"/>
    <lineage>
        <taxon>Eukaryota</taxon>
        <taxon>Metazoa</taxon>
        <taxon>Spiralia</taxon>
        <taxon>Lophotrochozoa</taxon>
        <taxon>Mollusca</taxon>
        <taxon>Gastropoda</taxon>
        <taxon>Heterobranchia</taxon>
        <taxon>Euthyneura</taxon>
        <taxon>Panpulmonata</taxon>
        <taxon>Sacoglossa</taxon>
        <taxon>Placobranchoidea</taxon>
        <taxon>Plakobranchidae</taxon>
        <taxon>Elysia</taxon>
    </lineage>
</organism>
<keyword evidence="2" id="KW-1185">Reference proteome</keyword>
<dbReference type="Proteomes" id="UP000762676">
    <property type="component" value="Unassembled WGS sequence"/>
</dbReference>
<comment type="caution">
    <text evidence="1">The sequence shown here is derived from an EMBL/GenBank/DDBJ whole genome shotgun (WGS) entry which is preliminary data.</text>
</comment>
<proteinExistence type="predicted"/>
<gene>
    <name evidence="1" type="ORF">ElyMa_002966000</name>
</gene>